<accession>A0A1F5FZW6</accession>
<reference evidence="1 2" key="1">
    <citation type="journal article" date="2016" name="Nat. Commun.">
        <title>Thousands of microbial genomes shed light on interconnected biogeochemical processes in an aquifer system.</title>
        <authorList>
            <person name="Anantharaman K."/>
            <person name="Brown C.T."/>
            <person name="Hug L.A."/>
            <person name="Sharon I."/>
            <person name="Castelle C.J."/>
            <person name="Probst A.J."/>
            <person name="Thomas B.C."/>
            <person name="Singh A."/>
            <person name="Wilkins M.J."/>
            <person name="Karaoz U."/>
            <person name="Brodie E.L."/>
            <person name="Williams K.H."/>
            <person name="Hubbard S.S."/>
            <person name="Banfield J.F."/>
        </authorList>
    </citation>
    <scope>NUCLEOTIDE SEQUENCE [LARGE SCALE GENOMIC DNA]</scope>
</reference>
<sequence>MRLFRRKEAEPAEHRSVAEAKKVLSEEDTSADLYLPKATIKILRDFLTTWNQRFPRPESLGEVIHSKLDSCLGEPSFNSEELLEVNLNHREVIFFMQVLLAAAGMGDEMSDRLGIKDRNSPERRAIDDLSNAYVFAVESRDQRKP</sequence>
<gene>
    <name evidence="1" type="ORF">A2696_00180</name>
</gene>
<comment type="caution">
    <text evidence="1">The sequence shown here is derived from an EMBL/GenBank/DDBJ whole genome shotgun (WGS) entry which is preliminary data.</text>
</comment>
<evidence type="ECO:0000313" key="1">
    <source>
        <dbReference type="EMBL" id="OGD85147.1"/>
    </source>
</evidence>
<name>A0A1F5FZW6_9BACT</name>
<evidence type="ECO:0000313" key="2">
    <source>
        <dbReference type="Proteomes" id="UP000177069"/>
    </source>
</evidence>
<organism evidence="1 2">
    <name type="scientific">Candidatus Curtissbacteria bacterium RIFCSPHIGHO2_01_FULL_41_13</name>
    <dbReference type="NCBI Taxonomy" id="1797745"/>
    <lineage>
        <taxon>Bacteria</taxon>
        <taxon>Candidatus Curtissiibacteriota</taxon>
    </lineage>
</organism>
<protein>
    <submittedName>
        <fullName evidence="1">Uncharacterized protein</fullName>
    </submittedName>
</protein>
<dbReference type="AlphaFoldDB" id="A0A1F5FZW6"/>
<proteinExistence type="predicted"/>
<dbReference type="EMBL" id="MFBA01000035">
    <property type="protein sequence ID" value="OGD85147.1"/>
    <property type="molecule type" value="Genomic_DNA"/>
</dbReference>
<dbReference type="Proteomes" id="UP000177069">
    <property type="component" value="Unassembled WGS sequence"/>
</dbReference>